<evidence type="ECO:0000313" key="2">
    <source>
        <dbReference type="EMBL" id="MDQ8206118.1"/>
    </source>
</evidence>
<dbReference type="SUPFAM" id="SSF54427">
    <property type="entry name" value="NTF2-like"/>
    <property type="match status" value="1"/>
</dbReference>
<name>A0ABU1AQ05_9BACT</name>
<comment type="caution">
    <text evidence="2">The sequence shown here is derived from an EMBL/GenBank/DDBJ whole genome shotgun (WGS) entry which is preliminary data.</text>
</comment>
<dbReference type="InterPro" id="IPR032710">
    <property type="entry name" value="NTF2-like_dom_sf"/>
</dbReference>
<accession>A0ABU1AQ05</accession>
<dbReference type="Pfam" id="PF12680">
    <property type="entry name" value="SnoaL_2"/>
    <property type="match status" value="1"/>
</dbReference>
<dbReference type="EMBL" id="JARXHW010000002">
    <property type="protein sequence ID" value="MDQ8206118.1"/>
    <property type="molecule type" value="Genomic_DNA"/>
</dbReference>
<organism evidence="2 3">
    <name type="scientific">Thalassobacterium maritimum</name>
    <dbReference type="NCBI Taxonomy" id="3041265"/>
    <lineage>
        <taxon>Bacteria</taxon>
        <taxon>Pseudomonadati</taxon>
        <taxon>Verrucomicrobiota</taxon>
        <taxon>Opitutia</taxon>
        <taxon>Puniceicoccales</taxon>
        <taxon>Coraliomargaritaceae</taxon>
        <taxon>Thalassobacterium</taxon>
    </lineage>
</organism>
<evidence type="ECO:0000313" key="3">
    <source>
        <dbReference type="Proteomes" id="UP001225316"/>
    </source>
</evidence>
<dbReference type="RefSeq" id="WP_308948111.1">
    <property type="nucleotide sequence ID" value="NZ_JARXHW010000002.1"/>
</dbReference>
<feature type="domain" description="SnoaL-like" evidence="1">
    <location>
        <begin position="54"/>
        <end position="143"/>
    </location>
</feature>
<gene>
    <name evidence="2" type="ORF">QEH52_01255</name>
</gene>
<keyword evidence="3" id="KW-1185">Reference proteome</keyword>
<reference evidence="2 3" key="1">
    <citation type="submission" date="2023-04" db="EMBL/GenBank/DDBJ databases">
        <title>A novel bacteria isolated from coastal sediment.</title>
        <authorList>
            <person name="Liu X.-J."/>
            <person name="Du Z.-J."/>
        </authorList>
    </citation>
    <scope>NUCLEOTIDE SEQUENCE [LARGE SCALE GENOMIC DNA]</scope>
    <source>
        <strain evidence="2 3">SDUM461003</strain>
    </source>
</reference>
<sequence>MHTQTIPDSTYRAALEWTDPSQFELPAEGSPEEAQMLARVETLFTDYSEDALAANVEQVYADKVYFRDAFRHLESAAEIREYLIEGLAPLEGAEFVFHKILRSGGDYYIDWTMRLDFKKTPTGTWEESIGMTRMRFNNEGKVIFHQDYWDPTDIVYQRIPIAKQLIAYVKGKM</sequence>
<protein>
    <submittedName>
        <fullName evidence="2">Nuclear transport factor 2 family protein</fullName>
    </submittedName>
</protein>
<dbReference type="InterPro" id="IPR037401">
    <property type="entry name" value="SnoaL-like"/>
</dbReference>
<evidence type="ECO:0000259" key="1">
    <source>
        <dbReference type="Pfam" id="PF12680"/>
    </source>
</evidence>
<dbReference type="Gene3D" id="3.10.450.50">
    <property type="match status" value="1"/>
</dbReference>
<dbReference type="Proteomes" id="UP001225316">
    <property type="component" value="Unassembled WGS sequence"/>
</dbReference>
<proteinExistence type="predicted"/>